<dbReference type="AlphaFoldDB" id="A0A6H2C011"/>
<organism evidence="1 2">
    <name type="scientific">Dolichospermum flos-aquae CCAP 1403/13F</name>
    <dbReference type="NCBI Taxonomy" id="315271"/>
    <lineage>
        <taxon>Bacteria</taxon>
        <taxon>Bacillati</taxon>
        <taxon>Cyanobacteriota</taxon>
        <taxon>Cyanophyceae</taxon>
        <taxon>Nostocales</taxon>
        <taxon>Aphanizomenonaceae</taxon>
        <taxon>Dolichospermum</taxon>
    </lineage>
</organism>
<reference evidence="1 2" key="2">
    <citation type="submission" date="2020-04" db="EMBL/GenBank/DDBJ databases">
        <authorList>
            <person name="Fomenkov A."/>
            <person name="Anton B.P."/>
            <person name="Roberts R.J."/>
        </authorList>
    </citation>
    <scope>NUCLEOTIDE SEQUENCE [LARGE SCALE GENOMIC DNA]</scope>
    <source>
        <strain evidence="1 2">CCAP 1403/13f</strain>
    </source>
</reference>
<accession>A0A6H2C011</accession>
<sequence length="231" mass="26748">MHPQQIKEKLKSLIKEASTIDRSLAIRLNQINNWIKDVKPGTLMSKRFVILFLLEIIGDADAWIKFQSLASEVEKQSALDALPPTLKYWYGDLFPRWLSKEDNRFYIWRKELMAGNFTQEDALLIDSISRIIKQDGGTIVKRYIADLSMATDIIVSGSQNQPLCVQITSLAEEFLLDKVTDWKDRLIFWEIERGLFLSYNPKNQYFVNQIVNTSLDNSDHLNSGSYQQLIL</sequence>
<dbReference type="Proteomes" id="UP000502433">
    <property type="component" value="Chromosome"/>
</dbReference>
<protein>
    <submittedName>
        <fullName evidence="1">Uncharacterized protein</fullName>
    </submittedName>
</protein>
<dbReference type="RefSeq" id="WP_168651106.1">
    <property type="nucleotide sequence ID" value="NZ_CP051206.1"/>
</dbReference>
<dbReference type="KEGG" id="dfs:HGD76_11325"/>
<proteinExistence type="predicted"/>
<dbReference type="EMBL" id="CP051206">
    <property type="protein sequence ID" value="QJB44681.1"/>
    <property type="molecule type" value="Genomic_DNA"/>
</dbReference>
<name>A0A6H2C011_DOLFA</name>
<evidence type="ECO:0000313" key="2">
    <source>
        <dbReference type="Proteomes" id="UP000502433"/>
    </source>
</evidence>
<evidence type="ECO:0000313" key="1">
    <source>
        <dbReference type="EMBL" id="QJB44681.1"/>
    </source>
</evidence>
<gene>
    <name evidence="1" type="ORF">HGD76_11325</name>
</gene>
<reference evidence="1 2" key="1">
    <citation type="submission" date="2020-04" db="EMBL/GenBank/DDBJ databases">
        <title>Genome-Wide Identification of 5-Methylcytosine Sites in Bacterial Genomes By High-Throughput Sequencing of MspJI Restriction Fragments.</title>
        <authorList>
            <person name="Wu V."/>
        </authorList>
    </citation>
    <scope>NUCLEOTIDE SEQUENCE [LARGE SCALE GENOMIC DNA]</scope>
    <source>
        <strain evidence="1 2">CCAP 1403/13f</strain>
    </source>
</reference>